<feature type="transmembrane region" description="Helical" evidence="1">
    <location>
        <begin position="87"/>
        <end position="109"/>
    </location>
</feature>
<keyword evidence="1" id="KW-0812">Transmembrane</keyword>
<evidence type="ECO:0000256" key="1">
    <source>
        <dbReference type="SAM" id="Phobius"/>
    </source>
</evidence>
<sequence length="211" mass="24410">MWDDMHHIISAVLFSLSGVIIVCYCMRKYSNFIDVRRIVSAHLEMFRKNDIKRRWLKGQLLFFFGVPLMLDVAILLITPINNRTDKIIDFLMLIVTVLLSALLSIWSVIQGLNIDQSRLIDTNEKRSSMEIMNKRRAELLCETQNTILFEVFICVVILIVGLVYVFLDKKVTSLISYFIVGTIYYLTFVLVTNLPIILKRSSVLSTVVLKK</sequence>
<organism evidence="2">
    <name type="scientific">uncultured Anaerotruncus sp</name>
    <dbReference type="NCBI Taxonomy" id="905011"/>
    <lineage>
        <taxon>Bacteria</taxon>
        <taxon>Bacillati</taxon>
        <taxon>Bacillota</taxon>
        <taxon>Clostridia</taxon>
        <taxon>Eubacteriales</taxon>
        <taxon>Oscillospiraceae</taxon>
        <taxon>Anaerotruncus</taxon>
        <taxon>environmental samples</taxon>
    </lineage>
</organism>
<feature type="transmembrane region" description="Helical" evidence="1">
    <location>
        <begin position="147"/>
        <end position="167"/>
    </location>
</feature>
<feature type="transmembrane region" description="Helical" evidence="1">
    <location>
        <begin position="173"/>
        <end position="196"/>
    </location>
</feature>
<feature type="transmembrane region" description="Helical" evidence="1">
    <location>
        <begin position="6"/>
        <end position="26"/>
    </location>
</feature>
<feature type="transmembrane region" description="Helical" evidence="1">
    <location>
        <begin position="60"/>
        <end position="81"/>
    </location>
</feature>
<dbReference type="AlphaFoldDB" id="A0A1C6FQ14"/>
<reference evidence="2" key="1">
    <citation type="submission" date="2015-09" db="EMBL/GenBank/DDBJ databases">
        <authorList>
            <consortium name="Pathogen Informatics"/>
        </authorList>
    </citation>
    <scope>NUCLEOTIDE SEQUENCE</scope>
    <source>
        <strain evidence="2">2789STDY5834896</strain>
    </source>
</reference>
<keyword evidence="1" id="KW-1133">Transmembrane helix</keyword>
<accession>A0A1C6FQ14</accession>
<evidence type="ECO:0000313" key="2">
    <source>
        <dbReference type="EMBL" id="SCJ35127.1"/>
    </source>
</evidence>
<protein>
    <submittedName>
        <fullName evidence="2">Uncharacterized protein</fullName>
    </submittedName>
</protein>
<keyword evidence="1" id="KW-0472">Membrane</keyword>
<gene>
    <name evidence="2" type="ORF">SAMEA3545359_00067</name>
</gene>
<proteinExistence type="predicted"/>
<dbReference type="EMBL" id="FMHG01000001">
    <property type="protein sequence ID" value="SCJ35127.1"/>
    <property type="molecule type" value="Genomic_DNA"/>
</dbReference>
<name>A0A1C6FQ14_9FIRM</name>